<protein>
    <recommendedName>
        <fullName evidence="4">Localizes primarily to the nucleolus</fullName>
    </recommendedName>
</protein>
<feature type="region of interest" description="Disordered" evidence="1">
    <location>
        <begin position="126"/>
        <end position="233"/>
    </location>
</feature>
<dbReference type="STRING" id="1328760.A0A165IP68"/>
<dbReference type="GO" id="GO:0000462">
    <property type="term" value="P:maturation of SSU-rRNA from tricistronic rRNA transcript (SSU-rRNA, 5.8S rRNA, LSU-rRNA)"/>
    <property type="evidence" value="ECO:0007669"/>
    <property type="project" value="TreeGrafter"/>
</dbReference>
<gene>
    <name evidence="2" type="ORF">L228DRAFT_243976</name>
</gene>
<feature type="compositionally biased region" description="Basic residues" evidence="1">
    <location>
        <begin position="362"/>
        <end position="373"/>
    </location>
</feature>
<dbReference type="GO" id="GO:0032040">
    <property type="term" value="C:small-subunit processome"/>
    <property type="evidence" value="ECO:0007669"/>
    <property type="project" value="TreeGrafter"/>
</dbReference>
<dbReference type="FunCoup" id="A0A165IP68">
    <property type="interactions" value="1102"/>
</dbReference>
<name>A0A165IP68_XYLHT</name>
<dbReference type="InterPro" id="IPR007146">
    <property type="entry name" value="Sas10/Utp3/C1D"/>
</dbReference>
<organism evidence="2 3">
    <name type="scientific">Xylona heveae (strain CBS 132557 / TC161)</name>
    <dbReference type="NCBI Taxonomy" id="1328760"/>
    <lineage>
        <taxon>Eukaryota</taxon>
        <taxon>Fungi</taxon>
        <taxon>Dikarya</taxon>
        <taxon>Ascomycota</taxon>
        <taxon>Pezizomycotina</taxon>
        <taxon>Xylonomycetes</taxon>
        <taxon>Xylonales</taxon>
        <taxon>Xylonaceae</taxon>
        <taxon>Xylona</taxon>
    </lineage>
</organism>
<dbReference type="OMA" id="RHTKSER"/>
<dbReference type="Proteomes" id="UP000076632">
    <property type="component" value="Unassembled WGS sequence"/>
</dbReference>
<dbReference type="RefSeq" id="XP_018190737.1">
    <property type="nucleotide sequence ID" value="XM_018331816.1"/>
</dbReference>
<dbReference type="OrthoDB" id="203440at2759"/>
<evidence type="ECO:0000256" key="1">
    <source>
        <dbReference type="SAM" id="MobiDB-lite"/>
    </source>
</evidence>
<reference evidence="2 3" key="1">
    <citation type="journal article" date="2016" name="Fungal Biol.">
        <title>The genome of Xylona heveae provides a window into fungal endophytism.</title>
        <authorList>
            <person name="Gazis R."/>
            <person name="Kuo A."/>
            <person name="Riley R."/>
            <person name="LaButti K."/>
            <person name="Lipzen A."/>
            <person name="Lin J."/>
            <person name="Amirebrahimi M."/>
            <person name="Hesse C.N."/>
            <person name="Spatafora J.W."/>
            <person name="Henrissat B."/>
            <person name="Hainaut M."/>
            <person name="Grigoriev I.V."/>
            <person name="Hibbett D.S."/>
        </authorList>
    </citation>
    <scope>NUCLEOTIDE SEQUENCE [LARGE SCALE GENOMIC DNA]</scope>
    <source>
        <strain evidence="2 3">TC161</strain>
    </source>
</reference>
<feature type="compositionally biased region" description="Low complexity" evidence="1">
    <location>
        <begin position="189"/>
        <end position="202"/>
    </location>
</feature>
<feature type="compositionally biased region" description="Basic residues" evidence="1">
    <location>
        <begin position="290"/>
        <end position="301"/>
    </location>
</feature>
<dbReference type="EMBL" id="KV407455">
    <property type="protein sequence ID" value="KZF25182.1"/>
    <property type="molecule type" value="Genomic_DNA"/>
</dbReference>
<dbReference type="AlphaFoldDB" id="A0A165IP68"/>
<accession>A0A165IP68</accession>
<feature type="compositionally biased region" description="Acidic residues" evidence="1">
    <location>
        <begin position="149"/>
        <end position="162"/>
    </location>
</feature>
<proteinExistence type="predicted"/>
<dbReference type="InParanoid" id="A0A165IP68"/>
<dbReference type="Pfam" id="PF04000">
    <property type="entry name" value="Sas10_Utp3"/>
    <property type="match status" value="1"/>
</dbReference>
<keyword evidence="3" id="KW-1185">Reference proteome</keyword>
<sequence length="373" mass="40415">MAVETSLPALLSSLQTSLTSALSSAPDSSPILPPKDGISLLDTKNELLLSYLQNLVFLIILKIRDIPSQTNGATNGADDQASFRDNAVKKLVELRVFLERGVRPLEGRLKYQIDKVLRAADDATRTAAQNTRDIAPAKASINGAAGEGSGDENSDAEADNDAEGGRSGNAGSDIDELSYRPNPLSFVRSQAAAATRPSAASADGIYRPPRITPTALPTTIGKEERAQRKPGRSATLDEFVNTELSTAPMAEPSIGSTIIEGGRRTKSQKERQDDAERLAYEEANYVRLPKISKKERAKKGRDNRQGGFGGEEWRSLGDGLDRIDRLTRKSKGTSGALERSRKRGLDDGPSGGSANFGERFDKRRKTHERKRRV</sequence>
<feature type="compositionally biased region" description="Basic and acidic residues" evidence="1">
    <location>
        <begin position="311"/>
        <end position="327"/>
    </location>
</feature>
<feature type="region of interest" description="Disordered" evidence="1">
    <location>
        <begin position="290"/>
        <end position="373"/>
    </location>
</feature>
<dbReference type="GeneID" id="28896953"/>
<dbReference type="PANTHER" id="PTHR13237">
    <property type="entry name" value="SOMETHING ABOUT SILENCING PROTEIN 10-RELATED"/>
    <property type="match status" value="1"/>
</dbReference>
<evidence type="ECO:0008006" key="4">
    <source>
        <dbReference type="Google" id="ProtNLM"/>
    </source>
</evidence>
<evidence type="ECO:0000313" key="3">
    <source>
        <dbReference type="Proteomes" id="UP000076632"/>
    </source>
</evidence>
<dbReference type="PANTHER" id="PTHR13237:SF9">
    <property type="entry name" value="NEUROGUIDIN"/>
    <property type="match status" value="1"/>
</dbReference>
<evidence type="ECO:0000313" key="2">
    <source>
        <dbReference type="EMBL" id="KZF25182.1"/>
    </source>
</evidence>